<dbReference type="SMART" id="SM00220">
    <property type="entry name" value="S_TKc"/>
    <property type="match status" value="1"/>
</dbReference>
<keyword evidence="18" id="KW-1185">Reference proteome</keyword>
<dbReference type="InterPro" id="IPR017441">
    <property type="entry name" value="Protein_kinase_ATP_BS"/>
</dbReference>
<evidence type="ECO:0000256" key="6">
    <source>
        <dbReference type="ARBA" id="ARBA00022741"/>
    </source>
</evidence>
<dbReference type="SUPFAM" id="SSF56112">
    <property type="entry name" value="Protein kinase-like (PK-like)"/>
    <property type="match status" value="1"/>
</dbReference>
<dbReference type="Pfam" id="PF00069">
    <property type="entry name" value="Pkinase"/>
    <property type="match status" value="1"/>
</dbReference>
<evidence type="ECO:0000313" key="17">
    <source>
        <dbReference type="EMBL" id="VAH71813.1"/>
    </source>
</evidence>
<feature type="domain" description="Protein kinase" evidence="16">
    <location>
        <begin position="324"/>
        <end position="601"/>
    </location>
</feature>
<accession>A0A9R1Q827</accession>
<keyword evidence="4 14" id="KW-0812">Transmembrane</keyword>
<dbReference type="InterPro" id="IPR008271">
    <property type="entry name" value="Ser/Thr_kinase_AS"/>
</dbReference>
<keyword evidence="11" id="KW-0325">Glycoprotein</keyword>
<comment type="subcellular location">
    <subcellularLocation>
        <location evidence="1">Membrane</location>
        <topology evidence="1">Single-pass type I membrane protein</topology>
    </subcellularLocation>
</comment>
<evidence type="ECO:0000256" key="15">
    <source>
        <dbReference type="SAM" id="SignalP"/>
    </source>
</evidence>
<evidence type="ECO:0000256" key="8">
    <source>
        <dbReference type="ARBA" id="ARBA00022840"/>
    </source>
</evidence>
<protein>
    <recommendedName>
        <fullName evidence="16">Protein kinase domain-containing protein</fullName>
    </recommendedName>
</protein>
<dbReference type="Proteomes" id="UP000324705">
    <property type="component" value="Chromosome 3B"/>
</dbReference>
<evidence type="ECO:0000256" key="9">
    <source>
        <dbReference type="ARBA" id="ARBA00022989"/>
    </source>
</evidence>
<dbReference type="PROSITE" id="PS50011">
    <property type="entry name" value="PROTEIN_KINASE_DOM"/>
    <property type="match status" value="1"/>
</dbReference>
<keyword evidence="3" id="KW-0808">Transferase</keyword>
<dbReference type="Gramene" id="TRITD3Bv1G014840.21">
    <property type="protein sequence ID" value="TRITD3Bv1G014840.21"/>
    <property type="gene ID" value="TRITD3Bv1G014840"/>
</dbReference>
<dbReference type="GO" id="GO:0004674">
    <property type="term" value="F:protein serine/threonine kinase activity"/>
    <property type="evidence" value="ECO:0007669"/>
    <property type="project" value="UniProtKB-KW"/>
</dbReference>
<evidence type="ECO:0000256" key="13">
    <source>
        <dbReference type="SAM" id="MobiDB-lite"/>
    </source>
</evidence>
<dbReference type="Gene3D" id="3.30.200.20">
    <property type="entry name" value="Phosphorylase Kinase, domain 1"/>
    <property type="match status" value="1"/>
</dbReference>
<evidence type="ECO:0000256" key="11">
    <source>
        <dbReference type="ARBA" id="ARBA00023180"/>
    </source>
</evidence>
<proteinExistence type="predicted"/>
<dbReference type="CDD" id="cd14066">
    <property type="entry name" value="STKc_IRAK"/>
    <property type="match status" value="1"/>
</dbReference>
<evidence type="ECO:0000256" key="10">
    <source>
        <dbReference type="ARBA" id="ARBA00023136"/>
    </source>
</evidence>
<dbReference type="PROSITE" id="PS00107">
    <property type="entry name" value="PROTEIN_KINASE_ATP"/>
    <property type="match status" value="1"/>
</dbReference>
<evidence type="ECO:0000256" key="14">
    <source>
        <dbReference type="SAM" id="Phobius"/>
    </source>
</evidence>
<dbReference type="Pfam" id="PF13947">
    <property type="entry name" value="GUB_WAK_bind"/>
    <property type="match status" value="1"/>
</dbReference>
<reference evidence="17 18" key="1">
    <citation type="submission" date="2017-09" db="EMBL/GenBank/DDBJ databases">
        <authorList>
            <consortium name="International Durum Wheat Genome Sequencing Consortium (IDWGSC)"/>
            <person name="Milanesi L."/>
        </authorList>
    </citation>
    <scope>NUCLEOTIDE SEQUENCE [LARGE SCALE GENOMIC DNA]</scope>
    <source>
        <strain evidence="18">cv. Svevo</strain>
    </source>
</reference>
<dbReference type="InterPro" id="IPR000719">
    <property type="entry name" value="Prot_kinase_dom"/>
</dbReference>
<dbReference type="FunFam" id="1.10.510.10:FF:000590">
    <property type="entry name" value="PR5-like receptor kinase"/>
    <property type="match status" value="1"/>
</dbReference>
<evidence type="ECO:0000256" key="12">
    <source>
        <dbReference type="PROSITE-ProRule" id="PRU10141"/>
    </source>
</evidence>
<dbReference type="AlphaFoldDB" id="A0A9R1Q827"/>
<organism evidence="17 18">
    <name type="scientific">Triticum turgidum subsp. durum</name>
    <name type="common">Durum wheat</name>
    <name type="synonym">Triticum durum</name>
    <dbReference type="NCBI Taxonomy" id="4567"/>
    <lineage>
        <taxon>Eukaryota</taxon>
        <taxon>Viridiplantae</taxon>
        <taxon>Streptophyta</taxon>
        <taxon>Embryophyta</taxon>
        <taxon>Tracheophyta</taxon>
        <taxon>Spermatophyta</taxon>
        <taxon>Magnoliopsida</taxon>
        <taxon>Liliopsida</taxon>
        <taxon>Poales</taxon>
        <taxon>Poaceae</taxon>
        <taxon>BOP clade</taxon>
        <taxon>Pooideae</taxon>
        <taxon>Triticodae</taxon>
        <taxon>Triticeae</taxon>
        <taxon>Triticinae</taxon>
        <taxon>Triticum</taxon>
    </lineage>
</organism>
<dbReference type="GO" id="GO:0030247">
    <property type="term" value="F:polysaccharide binding"/>
    <property type="evidence" value="ECO:0007669"/>
    <property type="project" value="InterPro"/>
</dbReference>
<keyword evidence="2" id="KW-0723">Serine/threonine-protein kinase</keyword>
<sequence length="647" mass="71095">MHPTSLLSILVSLFLFRQRAHAECEPVGCGNLSIKYPFWLGAPSRPPPEPSCGHPAFELWCINSNTTACISGSPIHIHSIDYGASSFVVYHNRVATGTDGVCLADFNVSSTLALSPLRISPSNRALCFLFNCNGKEPRGREYANATAGCKRPIVAYLGGSYDRDTPPAIPTGNCTYRYLPVLGSEAAVSTAANYSRLLKAGFLLDWAGTGSIGDCPACIASGGQCRYRNAIGALACLCPDSKLHGPTCAGSMGTSKTIMLIAAGALLFTCIYVLVWRKKGKRLRFLLCKKTSSNTEKNYEAMIVSYGSLAPKRYMYSEVMKITSSRSDQLGKGGYGVVFKGRLHDGSLVAVKFLHDCKGNGDEFVNEVMRIGRTSHVNVVSLYGFCLEGSKRALIYEYMPNGSLDKYVYSEHPKEILGWERLYGIAIGIARGLEYLHHSCNTRIVHFDIKPQNILLDKYFSPKIADFGLAKLCHTKESKVSMTGTRGTIGFIAPEVHSRTFGVVSTKSDVYSYGMMLLEMVGGRRNVKSIVAKSSEKYFPDWIYDHYAQDDGLKACEVTSEIEDIARKMTLIGLWCVQILPAYRPTITKVLEMFERSSDDMDMPPKQNFSGLLESSAHNMDVQSSSSTRSEENSLVNSKILQQSPTL</sequence>
<dbReference type="PANTHER" id="PTHR27009">
    <property type="entry name" value="RUST RESISTANCE KINASE LR10-RELATED"/>
    <property type="match status" value="1"/>
</dbReference>
<dbReference type="InterPro" id="IPR045874">
    <property type="entry name" value="LRK10/LRL21-25-like"/>
</dbReference>
<evidence type="ECO:0000256" key="4">
    <source>
        <dbReference type="ARBA" id="ARBA00022692"/>
    </source>
</evidence>
<dbReference type="InterPro" id="IPR025287">
    <property type="entry name" value="WAK_GUB"/>
</dbReference>
<dbReference type="Pfam" id="PF14380">
    <property type="entry name" value="WAK_assoc"/>
    <property type="match status" value="1"/>
</dbReference>
<feature type="binding site" evidence="12">
    <location>
        <position position="352"/>
    </location>
    <ligand>
        <name>ATP</name>
        <dbReference type="ChEBI" id="CHEBI:30616"/>
    </ligand>
</feature>
<name>A0A9R1Q827_TRITD</name>
<feature type="signal peptide" evidence="15">
    <location>
        <begin position="1"/>
        <end position="22"/>
    </location>
</feature>
<feature type="compositionally biased region" description="Polar residues" evidence="13">
    <location>
        <begin position="635"/>
        <end position="647"/>
    </location>
</feature>
<keyword evidence="5 15" id="KW-0732">Signal</keyword>
<feature type="chain" id="PRO_5040442306" description="Protein kinase domain-containing protein" evidence="15">
    <location>
        <begin position="23"/>
        <end position="647"/>
    </location>
</feature>
<keyword evidence="8 12" id="KW-0067">ATP-binding</keyword>
<evidence type="ECO:0000259" key="16">
    <source>
        <dbReference type="PROSITE" id="PS50011"/>
    </source>
</evidence>
<dbReference type="EMBL" id="LT934116">
    <property type="protein sequence ID" value="VAH71813.1"/>
    <property type="molecule type" value="Genomic_DNA"/>
</dbReference>
<keyword evidence="7" id="KW-0418">Kinase</keyword>
<dbReference type="PROSITE" id="PS00108">
    <property type="entry name" value="PROTEIN_KINASE_ST"/>
    <property type="match status" value="1"/>
</dbReference>
<gene>
    <name evidence="17" type="ORF">TRITD_3Bv1G014840</name>
</gene>
<dbReference type="InterPro" id="IPR011009">
    <property type="entry name" value="Kinase-like_dom_sf"/>
</dbReference>
<keyword evidence="10 14" id="KW-0472">Membrane</keyword>
<evidence type="ECO:0000256" key="1">
    <source>
        <dbReference type="ARBA" id="ARBA00004479"/>
    </source>
</evidence>
<evidence type="ECO:0000256" key="3">
    <source>
        <dbReference type="ARBA" id="ARBA00022679"/>
    </source>
</evidence>
<dbReference type="Gene3D" id="1.10.510.10">
    <property type="entry name" value="Transferase(Phosphotransferase) domain 1"/>
    <property type="match status" value="1"/>
</dbReference>
<feature type="region of interest" description="Disordered" evidence="13">
    <location>
        <begin position="620"/>
        <end position="647"/>
    </location>
</feature>
<dbReference type="InterPro" id="IPR032872">
    <property type="entry name" value="WAK_assoc_C"/>
</dbReference>
<evidence type="ECO:0000313" key="18">
    <source>
        <dbReference type="Proteomes" id="UP000324705"/>
    </source>
</evidence>
<feature type="transmembrane region" description="Helical" evidence="14">
    <location>
        <begin position="258"/>
        <end position="276"/>
    </location>
</feature>
<dbReference type="FunFam" id="3.30.200.20:FF:000178">
    <property type="entry name" value="serine/threonine-protein kinase PBS1-like"/>
    <property type="match status" value="1"/>
</dbReference>
<evidence type="ECO:0000256" key="5">
    <source>
        <dbReference type="ARBA" id="ARBA00022729"/>
    </source>
</evidence>
<dbReference type="GO" id="GO:0016020">
    <property type="term" value="C:membrane"/>
    <property type="evidence" value="ECO:0007669"/>
    <property type="project" value="UniProtKB-SubCell"/>
</dbReference>
<keyword evidence="6 12" id="KW-0547">Nucleotide-binding</keyword>
<dbReference type="GO" id="GO:0005524">
    <property type="term" value="F:ATP binding"/>
    <property type="evidence" value="ECO:0007669"/>
    <property type="project" value="UniProtKB-UniRule"/>
</dbReference>
<evidence type="ECO:0000256" key="7">
    <source>
        <dbReference type="ARBA" id="ARBA00022777"/>
    </source>
</evidence>
<evidence type="ECO:0000256" key="2">
    <source>
        <dbReference type="ARBA" id="ARBA00022527"/>
    </source>
</evidence>
<keyword evidence="9 14" id="KW-1133">Transmembrane helix</keyword>